<feature type="region of interest" description="Disordered" evidence="1">
    <location>
        <begin position="1"/>
        <end position="122"/>
    </location>
</feature>
<feature type="region of interest" description="Disordered" evidence="1">
    <location>
        <begin position="135"/>
        <end position="391"/>
    </location>
</feature>
<feature type="compositionally biased region" description="Polar residues" evidence="1">
    <location>
        <begin position="361"/>
        <end position="372"/>
    </location>
</feature>
<feature type="compositionally biased region" description="Basic and acidic residues" evidence="1">
    <location>
        <begin position="171"/>
        <end position="218"/>
    </location>
</feature>
<organism evidence="2">
    <name type="scientific">Picea sitchensis</name>
    <name type="common">Sitka spruce</name>
    <name type="synonym">Pinus sitchensis</name>
    <dbReference type="NCBI Taxonomy" id="3332"/>
    <lineage>
        <taxon>Eukaryota</taxon>
        <taxon>Viridiplantae</taxon>
        <taxon>Streptophyta</taxon>
        <taxon>Embryophyta</taxon>
        <taxon>Tracheophyta</taxon>
        <taxon>Spermatophyta</taxon>
        <taxon>Pinopsida</taxon>
        <taxon>Pinidae</taxon>
        <taxon>Conifers I</taxon>
        <taxon>Pinales</taxon>
        <taxon>Pinaceae</taxon>
        <taxon>Picea</taxon>
    </lineage>
</organism>
<feature type="compositionally biased region" description="Basic and acidic residues" evidence="1">
    <location>
        <begin position="239"/>
        <end position="274"/>
    </location>
</feature>
<dbReference type="AlphaFoldDB" id="A9NVW9"/>
<proteinExistence type="evidence at transcript level"/>
<feature type="compositionally biased region" description="Basic and acidic residues" evidence="1">
    <location>
        <begin position="16"/>
        <end position="37"/>
    </location>
</feature>
<feature type="compositionally biased region" description="Basic and acidic residues" evidence="1">
    <location>
        <begin position="46"/>
        <end position="58"/>
    </location>
</feature>
<feature type="compositionally biased region" description="Basic and acidic residues" evidence="1">
    <location>
        <begin position="336"/>
        <end position="356"/>
    </location>
</feature>
<feature type="compositionally biased region" description="Polar residues" evidence="1">
    <location>
        <begin position="1"/>
        <end position="15"/>
    </location>
</feature>
<feature type="compositionally biased region" description="Basic and acidic residues" evidence="1">
    <location>
        <begin position="294"/>
        <end position="328"/>
    </location>
</feature>
<evidence type="ECO:0000313" key="2">
    <source>
        <dbReference type="EMBL" id="ABK24780.1"/>
    </source>
</evidence>
<sequence>MATETTTPSESTMNESIEKKMEDLSIEKIEDAQKEVDFSMPEAEEKEILKEEKTHEVGENDSPEDQQTREVSLSETEIPEDQDSLKVAETENPKEQDSHEIADSSTGETLKAQEMPKAKEEDTFEDALEAIENETLKAVETPEVAEKEGSNEQVVYKDQVPADENASDLVAEDKWKKEASESAEADKEKEVNVAEVREVLIPTVDHRSGAGDESKTEDVPTTVVHETTDGEKPSPQSAEADKEKEVNVAEVREVLIPTVDHRSGAGDESKREDVPTTVVHETTDGEKPSPQSAEADKEKEVNVAEVREVLIPTVDHRSGAGDESKTEDVPTTVVHETTDGEKPSPDGEKPSPRRSGDIFQNVGSKMIQSVQKLKNVISGKSSNGKSSKSTD</sequence>
<evidence type="ECO:0000256" key="1">
    <source>
        <dbReference type="SAM" id="MobiDB-lite"/>
    </source>
</evidence>
<feature type="compositionally biased region" description="Low complexity" evidence="1">
    <location>
        <begin position="378"/>
        <end position="391"/>
    </location>
</feature>
<feature type="compositionally biased region" description="Basic and acidic residues" evidence="1">
    <location>
        <begin position="83"/>
        <end position="102"/>
    </location>
</feature>
<accession>A9NVW9</accession>
<name>A9NVW9_PICSI</name>
<reference evidence="2" key="1">
    <citation type="journal article" date="2008" name="BMC Genomics">
        <title>A conifer genomics resource of 200,000 spruce (Picea spp.) ESTs and 6,464 high-quality, sequence-finished full-length cDNAs for Sitka spruce (Picea sitchensis).</title>
        <authorList>
            <person name="Ralph S.G."/>
            <person name="Chun H.J."/>
            <person name="Kolosova N."/>
            <person name="Cooper D."/>
            <person name="Oddy C."/>
            <person name="Ritland C.E."/>
            <person name="Kirkpatrick R."/>
            <person name="Moore R."/>
            <person name="Barber S."/>
            <person name="Holt R.A."/>
            <person name="Jones S.J."/>
            <person name="Marra M.A."/>
            <person name="Douglas C.J."/>
            <person name="Ritland K."/>
            <person name="Bohlmann J."/>
        </authorList>
    </citation>
    <scope>NUCLEOTIDE SEQUENCE</scope>
    <source>
        <tissue evidence="2">Green portion of the leader tissue</tissue>
    </source>
</reference>
<protein>
    <submittedName>
        <fullName evidence="2">Uncharacterized protein</fullName>
    </submittedName>
</protein>
<dbReference type="EMBL" id="EF085475">
    <property type="protein sequence ID" value="ABK24780.1"/>
    <property type="molecule type" value="mRNA"/>
</dbReference>